<protein>
    <submittedName>
        <fullName evidence="2">Uncharacterized protein</fullName>
    </submittedName>
</protein>
<feature type="transmembrane region" description="Helical" evidence="1">
    <location>
        <begin position="62"/>
        <end position="83"/>
    </location>
</feature>
<keyword evidence="1" id="KW-0472">Membrane</keyword>
<accession>A0AAE4CX46</accession>
<keyword evidence="1" id="KW-0812">Transmembrane</keyword>
<proteinExistence type="predicted"/>
<gene>
    <name evidence="2" type="ORF">J2S44_008115</name>
</gene>
<dbReference type="AlphaFoldDB" id="A0AAE4CX46"/>
<organism evidence="2 3">
    <name type="scientific">Catenuloplanes niger</name>
    <dbReference type="NCBI Taxonomy" id="587534"/>
    <lineage>
        <taxon>Bacteria</taxon>
        <taxon>Bacillati</taxon>
        <taxon>Actinomycetota</taxon>
        <taxon>Actinomycetes</taxon>
        <taxon>Micromonosporales</taxon>
        <taxon>Micromonosporaceae</taxon>
        <taxon>Catenuloplanes</taxon>
    </lineage>
</organism>
<keyword evidence="1" id="KW-1133">Transmembrane helix</keyword>
<feature type="transmembrane region" description="Helical" evidence="1">
    <location>
        <begin position="29"/>
        <end position="47"/>
    </location>
</feature>
<evidence type="ECO:0000313" key="2">
    <source>
        <dbReference type="EMBL" id="MDR7327865.1"/>
    </source>
</evidence>
<comment type="caution">
    <text evidence="2">The sequence shown here is derived from an EMBL/GenBank/DDBJ whole genome shotgun (WGS) entry which is preliminary data.</text>
</comment>
<keyword evidence="3" id="KW-1185">Reference proteome</keyword>
<name>A0AAE4CX46_9ACTN</name>
<sequence>MSDPRLRWDALADDLAFNQLPSTRKQAETWRTGLAGLTSLLGAVLIVKGRDTIADLAQERKVLVIVLLASAFAVLVTATLSALRAASGNPGDDTLLTGEDLRDWTEREVGKARRAIRLARALTLGGIVLVALAVGVAWLSPTAKPGQALVLIQSASGTVCGALDSSLTVGHLSVVVSEKPRLTTTVALTATTRVTPVEACP</sequence>
<dbReference type="RefSeq" id="WP_310428567.1">
    <property type="nucleotide sequence ID" value="NZ_JAVDYC010000001.1"/>
</dbReference>
<evidence type="ECO:0000313" key="3">
    <source>
        <dbReference type="Proteomes" id="UP001183629"/>
    </source>
</evidence>
<reference evidence="2 3" key="1">
    <citation type="submission" date="2023-07" db="EMBL/GenBank/DDBJ databases">
        <title>Sequencing the genomes of 1000 actinobacteria strains.</title>
        <authorList>
            <person name="Klenk H.-P."/>
        </authorList>
    </citation>
    <scope>NUCLEOTIDE SEQUENCE [LARGE SCALE GENOMIC DNA]</scope>
    <source>
        <strain evidence="2 3">DSM 44711</strain>
    </source>
</reference>
<dbReference type="EMBL" id="JAVDYC010000001">
    <property type="protein sequence ID" value="MDR7327865.1"/>
    <property type="molecule type" value="Genomic_DNA"/>
</dbReference>
<feature type="transmembrane region" description="Helical" evidence="1">
    <location>
        <begin position="121"/>
        <end position="139"/>
    </location>
</feature>
<dbReference type="Proteomes" id="UP001183629">
    <property type="component" value="Unassembled WGS sequence"/>
</dbReference>
<evidence type="ECO:0000256" key="1">
    <source>
        <dbReference type="SAM" id="Phobius"/>
    </source>
</evidence>